<dbReference type="AlphaFoldDB" id="E1QR75"/>
<dbReference type="KEGG" id="vdi:Vdis_2398"/>
<dbReference type="OrthoDB" id="29194at2157"/>
<organism evidence="1 2">
    <name type="scientific">Vulcanisaeta distributa (strain DSM 14429 / JCM 11212 / NBRC 100878 / IC-017)</name>
    <dbReference type="NCBI Taxonomy" id="572478"/>
    <lineage>
        <taxon>Archaea</taxon>
        <taxon>Thermoproteota</taxon>
        <taxon>Thermoprotei</taxon>
        <taxon>Thermoproteales</taxon>
        <taxon>Thermoproteaceae</taxon>
        <taxon>Vulcanisaeta</taxon>
    </lineage>
</organism>
<dbReference type="HOGENOM" id="CLU_1084255_0_0_2"/>
<dbReference type="RefSeq" id="WP_013337490.1">
    <property type="nucleotide sequence ID" value="NC_014537.1"/>
</dbReference>
<dbReference type="Proteomes" id="UP000006681">
    <property type="component" value="Chromosome"/>
</dbReference>
<accession>E1QR75</accession>
<gene>
    <name evidence="1" type="ordered locus">Vdis_2398</name>
</gene>
<sequence>MDEWLEARDRLEVQLRGKYSEDIVNAITGLVDKFINYNERFLNYWRDVGNETRRLIDNLMNGRAEVIIRGEGASGISVHSEHITLETDRTSTSIPVHLVLKGLEGVDVEVPDFMKMMNKEEYTKFVKTLRSLRISFAETDESVEKGRPVMGTNQTWQVIFWSLLYPGEIRVHINTVNVNVNNMTVTWYLRSSNHKSLKGKIKDADVDKWAFMGLFQTPLCRFYVKYLYLVEGAYTVLFPDFLGYCELPTSRVPSPQ</sequence>
<reference evidence="2" key="2">
    <citation type="journal article" date="2010" name="Stand. Genomic Sci.">
        <title>Complete genome sequence of Vulcanisaeta distributa type strain (IC-017T).</title>
        <authorList>
            <person name="Mavromatis K."/>
            <person name="Sikorski J."/>
            <person name="Pabst E."/>
            <person name="Teshima H."/>
            <person name="Lapidus A."/>
            <person name="Lucas S."/>
            <person name="Nolan M."/>
            <person name="Glavina Del Rio T."/>
            <person name="Cheng J."/>
            <person name="Bruce D."/>
            <person name="Goodwin L."/>
            <person name="Pitluck S."/>
            <person name="Liolios K."/>
            <person name="Ivanova N."/>
            <person name="Mikhailova N."/>
            <person name="Pati A."/>
            <person name="Chen A."/>
            <person name="Palaniappan K."/>
            <person name="Land M."/>
            <person name="Hauser L."/>
            <person name="Chang Y."/>
            <person name="Jeffries C."/>
            <person name="Rohde M."/>
            <person name="Spring S."/>
            <person name="Goker M."/>
            <person name="Wirth R."/>
            <person name="Woyke T."/>
            <person name="Bristow J."/>
            <person name="Eisen J."/>
            <person name="Markowitz V."/>
            <person name="Hugenholtz P."/>
            <person name="Klenk H."/>
            <person name="Kyrpides N."/>
        </authorList>
    </citation>
    <scope>NUCLEOTIDE SEQUENCE [LARGE SCALE GENOMIC DNA]</scope>
    <source>
        <strain evidence="2">DSM 14429 / JCM 11212 / NBRC 100878 / IC-017</strain>
    </source>
</reference>
<dbReference type="GeneID" id="41583084"/>
<evidence type="ECO:0000313" key="1">
    <source>
        <dbReference type="EMBL" id="ADN51765.1"/>
    </source>
</evidence>
<name>E1QR75_VULDI</name>
<dbReference type="eggNOG" id="arCOG10867">
    <property type="taxonomic scope" value="Archaea"/>
</dbReference>
<keyword evidence="2" id="KW-1185">Reference proteome</keyword>
<evidence type="ECO:0000313" key="2">
    <source>
        <dbReference type="Proteomes" id="UP000006681"/>
    </source>
</evidence>
<reference evidence="1 2" key="1">
    <citation type="journal article" date="2010" name="Stand. Genomic Sci.">
        <title>Complete genome sequence of Vulcanisaeta distributa type strain (IC-017).</title>
        <authorList>
            <person name="Mavromatis K."/>
            <person name="Sikorski J."/>
            <person name="Pabst E."/>
            <person name="Teshima H."/>
            <person name="Lapidus A."/>
            <person name="Lucas S."/>
            <person name="Nolan M."/>
            <person name="Glavina Del Rio T."/>
            <person name="Cheng J.F."/>
            <person name="Bruce D."/>
            <person name="Goodwin L."/>
            <person name="Pitluck S."/>
            <person name="Liolios K."/>
            <person name="Ivanova N."/>
            <person name="Mikhailova N."/>
            <person name="Pati A."/>
            <person name="Chen A."/>
            <person name="Palaniappan K."/>
            <person name="Land M."/>
            <person name="Hauser L."/>
            <person name="Chang Y.J."/>
            <person name="Jeffries C.D."/>
            <person name="Rohde M."/>
            <person name="Spring S."/>
            <person name="Goker M."/>
            <person name="Wirth R."/>
            <person name="Woyke T."/>
            <person name="Bristow J."/>
            <person name="Eisen J.A."/>
            <person name="Markowitz V."/>
            <person name="Hugenholtz P."/>
            <person name="Klenk H.P."/>
            <person name="Kyrpides N.C."/>
        </authorList>
    </citation>
    <scope>NUCLEOTIDE SEQUENCE [LARGE SCALE GENOMIC DNA]</scope>
    <source>
        <strain evidence="2">DSM 14429 / JCM 11212 / NBRC 100878 / IC-017</strain>
    </source>
</reference>
<proteinExistence type="predicted"/>
<protein>
    <submittedName>
        <fullName evidence="1">Uncharacterized protein</fullName>
    </submittedName>
</protein>
<dbReference type="EMBL" id="CP002100">
    <property type="protein sequence ID" value="ADN51765.1"/>
    <property type="molecule type" value="Genomic_DNA"/>
</dbReference>